<organism evidence="2 3">
    <name type="scientific">Liparis tanakae</name>
    <name type="common">Tanaka's snailfish</name>
    <dbReference type="NCBI Taxonomy" id="230148"/>
    <lineage>
        <taxon>Eukaryota</taxon>
        <taxon>Metazoa</taxon>
        <taxon>Chordata</taxon>
        <taxon>Craniata</taxon>
        <taxon>Vertebrata</taxon>
        <taxon>Euteleostomi</taxon>
        <taxon>Actinopterygii</taxon>
        <taxon>Neopterygii</taxon>
        <taxon>Teleostei</taxon>
        <taxon>Neoteleostei</taxon>
        <taxon>Acanthomorphata</taxon>
        <taxon>Eupercaria</taxon>
        <taxon>Perciformes</taxon>
        <taxon>Cottioidei</taxon>
        <taxon>Cottales</taxon>
        <taxon>Liparidae</taxon>
        <taxon>Liparis</taxon>
    </lineage>
</organism>
<evidence type="ECO:0000313" key="3">
    <source>
        <dbReference type="Proteomes" id="UP000314294"/>
    </source>
</evidence>
<keyword evidence="3" id="KW-1185">Reference proteome</keyword>
<evidence type="ECO:0000256" key="1">
    <source>
        <dbReference type="SAM" id="MobiDB-lite"/>
    </source>
</evidence>
<dbReference type="AlphaFoldDB" id="A0A4Z2FMM0"/>
<proteinExistence type="predicted"/>
<comment type="caution">
    <text evidence="2">The sequence shown here is derived from an EMBL/GenBank/DDBJ whole genome shotgun (WGS) entry which is preliminary data.</text>
</comment>
<protein>
    <submittedName>
        <fullName evidence="2">Uncharacterized protein</fullName>
    </submittedName>
</protein>
<dbReference type="EMBL" id="SRLO01001067">
    <property type="protein sequence ID" value="TNN42013.1"/>
    <property type="molecule type" value="Genomic_DNA"/>
</dbReference>
<accession>A0A4Z2FMM0</accession>
<sequence length="179" mass="18573">MSAMRRSSRPDASAICSRTSFSISAFSSDFKSEIGTWIRCILHGGFILGWGPTKHTAWTYTSSRTPLLGSGSCTCSALQRALQRATATALHRCCEIAPGRSCTAGSRACFPGRLSESPGLRCCAAGRRGGGAAGRPVSPPACGAVRRGGGAAGESPGKCRGRPVSPPPARLHADRPLRT</sequence>
<feature type="region of interest" description="Disordered" evidence="1">
    <location>
        <begin position="130"/>
        <end position="179"/>
    </location>
</feature>
<reference evidence="2 3" key="1">
    <citation type="submission" date="2019-03" db="EMBL/GenBank/DDBJ databases">
        <title>First draft genome of Liparis tanakae, snailfish: a comprehensive survey of snailfish specific genes.</title>
        <authorList>
            <person name="Kim W."/>
            <person name="Song I."/>
            <person name="Jeong J.-H."/>
            <person name="Kim D."/>
            <person name="Kim S."/>
            <person name="Ryu S."/>
            <person name="Song J.Y."/>
            <person name="Lee S.K."/>
        </authorList>
    </citation>
    <scope>NUCLEOTIDE SEQUENCE [LARGE SCALE GENOMIC DNA]</scope>
    <source>
        <tissue evidence="2">Muscle</tissue>
    </source>
</reference>
<name>A0A4Z2FMM0_9TELE</name>
<evidence type="ECO:0000313" key="2">
    <source>
        <dbReference type="EMBL" id="TNN42013.1"/>
    </source>
</evidence>
<gene>
    <name evidence="2" type="ORF">EYF80_047815</name>
</gene>
<dbReference type="Proteomes" id="UP000314294">
    <property type="component" value="Unassembled WGS sequence"/>
</dbReference>